<keyword evidence="1 4" id="KW-0238">DNA-binding</keyword>
<dbReference type="PROSITE" id="PS50937">
    <property type="entry name" value="HTH_MERR_2"/>
    <property type="match status" value="1"/>
</dbReference>
<evidence type="ECO:0000313" key="4">
    <source>
        <dbReference type="EMBL" id="SEQ63802.1"/>
    </source>
</evidence>
<dbReference type="SMART" id="SM00422">
    <property type="entry name" value="HTH_MERR"/>
    <property type="match status" value="1"/>
</dbReference>
<accession>A0A1H9HNK0</accession>
<dbReference type="CDD" id="cd04776">
    <property type="entry name" value="HTH_GnyR"/>
    <property type="match status" value="1"/>
</dbReference>
<evidence type="ECO:0000313" key="5">
    <source>
        <dbReference type="Proteomes" id="UP000199647"/>
    </source>
</evidence>
<dbReference type="Pfam" id="PF13411">
    <property type="entry name" value="MerR_1"/>
    <property type="match status" value="1"/>
</dbReference>
<dbReference type="Gene3D" id="1.10.1660.10">
    <property type="match status" value="1"/>
</dbReference>
<dbReference type="GO" id="GO:0003677">
    <property type="term" value="F:DNA binding"/>
    <property type="evidence" value="ECO:0007669"/>
    <property type="project" value="UniProtKB-KW"/>
</dbReference>
<proteinExistence type="predicted"/>
<organism evidence="4 5">
    <name type="scientific">Faunimonas pinastri</name>
    <dbReference type="NCBI Taxonomy" id="1855383"/>
    <lineage>
        <taxon>Bacteria</taxon>
        <taxon>Pseudomonadati</taxon>
        <taxon>Pseudomonadota</taxon>
        <taxon>Alphaproteobacteria</taxon>
        <taxon>Hyphomicrobiales</taxon>
        <taxon>Afifellaceae</taxon>
        <taxon>Faunimonas</taxon>
    </lineage>
</organism>
<sequence length="136" mass="16068">MHYTIGDLSREFGVTLRTLRFYEDKQLLNPRRQGNIRIYSRRDRSRLKLVLMGKRVGFSLDEIKNMLELYDLKDGQTPQLQLALERFSGQIAVLEQQKLEVEQAIEELTRTTRLIEGMLRDKEEADIINAEEELRD</sequence>
<dbReference type="EMBL" id="FOFG01000006">
    <property type="protein sequence ID" value="SEQ63802.1"/>
    <property type="molecule type" value="Genomic_DNA"/>
</dbReference>
<evidence type="ECO:0000256" key="1">
    <source>
        <dbReference type="ARBA" id="ARBA00023125"/>
    </source>
</evidence>
<dbReference type="PANTHER" id="PTHR30204">
    <property type="entry name" value="REDOX-CYCLING DRUG-SENSING TRANSCRIPTIONAL ACTIVATOR SOXR"/>
    <property type="match status" value="1"/>
</dbReference>
<dbReference type="InterPro" id="IPR000551">
    <property type="entry name" value="MerR-type_HTH_dom"/>
</dbReference>
<dbReference type="RefSeq" id="WP_238858256.1">
    <property type="nucleotide sequence ID" value="NZ_FOFG01000006.1"/>
</dbReference>
<feature type="domain" description="HTH merR-type" evidence="3">
    <location>
        <begin position="2"/>
        <end position="69"/>
    </location>
</feature>
<dbReference type="PANTHER" id="PTHR30204:SF58">
    <property type="entry name" value="HTH-TYPE TRANSCRIPTIONAL REGULATOR YFMP"/>
    <property type="match status" value="1"/>
</dbReference>
<keyword evidence="2" id="KW-0175">Coiled coil</keyword>
<dbReference type="STRING" id="1855383.SAMN05216548_106100"/>
<feature type="coiled-coil region" evidence="2">
    <location>
        <begin position="84"/>
        <end position="114"/>
    </location>
</feature>
<dbReference type="SUPFAM" id="SSF46955">
    <property type="entry name" value="Putative DNA-binding domain"/>
    <property type="match status" value="1"/>
</dbReference>
<gene>
    <name evidence="4" type="ORF">SAMN05216548_106100</name>
</gene>
<keyword evidence="5" id="KW-1185">Reference proteome</keyword>
<dbReference type="GO" id="GO:0003700">
    <property type="term" value="F:DNA-binding transcription factor activity"/>
    <property type="evidence" value="ECO:0007669"/>
    <property type="project" value="InterPro"/>
</dbReference>
<protein>
    <submittedName>
        <fullName evidence="4">DNA-binding transcriptional regulator, MerR family</fullName>
    </submittedName>
</protein>
<dbReference type="InterPro" id="IPR009061">
    <property type="entry name" value="DNA-bd_dom_put_sf"/>
</dbReference>
<dbReference type="AlphaFoldDB" id="A0A1H9HNK0"/>
<reference evidence="4 5" key="1">
    <citation type="submission" date="2016-10" db="EMBL/GenBank/DDBJ databases">
        <authorList>
            <person name="de Groot N.N."/>
        </authorList>
    </citation>
    <scope>NUCLEOTIDE SEQUENCE [LARGE SCALE GENOMIC DNA]</scope>
    <source>
        <strain evidence="4 5">A52C2</strain>
    </source>
</reference>
<evidence type="ECO:0000259" key="3">
    <source>
        <dbReference type="PROSITE" id="PS50937"/>
    </source>
</evidence>
<evidence type="ECO:0000256" key="2">
    <source>
        <dbReference type="SAM" id="Coils"/>
    </source>
</evidence>
<dbReference type="InterPro" id="IPR047057">
    <property type="entry name" value="MerR_fam"/>
</dbReference>
<dbReference type="Proteomes" id="UP000199647">
    <property type="component" value="Unassembled WGS sequence"/>
</dbReference>
<name>A0A1H9HNK0_9HYPH</name>